<dbReference type="RefSeq" id="WP_148740364.1">
    <property type="nucleotide sequence ID" value="NZ_VSTH01000051.1"/>
</dbReference>
<dbReference type="Proteomes" id="UP000324797">
    <property type="component" value="Unassembled WGS sequence"/>
</dbReference>
<evidence type="ECO:0000313" key="1">
    <source>
        <dbReference type="EMBL" id="TYO65430.1"/>
    </source>
</evidence>
<gene>
    <name evidence="1" type="ORF">FXV83_15960</name>
</gene>
<name>A0A5S4YM37_9BRAD</name>
<organism evidence="1 2">
    <name type="scientific">Bradyrhizobium hipponense</name>
    <dbReference type="NCBI Taxonomy" id="2605638"/>
    <lineage>
        <taxon>Bacteria</taxon>
        <taxon>Pseudomonadati</taxon>
        <taxon>Pseudomonadota</taxon>
        <taxon>Alphaproteobacteria</taxon>
        <taxon>Hyphomicrobiales</taxon>
        <taxon>Nitrobacteraceae</taxon>
        <taxon>Bradyrhizobium</taxon>
    </lineage>
</organism>
<evidence type="ECO:0000313" key="2">
    <source>
        <dbReference type="Proteomes" id="UP000324797"/>
    </source>
</evidence>
<keyword evidence="2" id="KW-1185">Reference proteome</keyword>
<reference evidence="1 2" key="1">
    <citation type="submission" date="2019-08" db="EMBL/GenBank/DDBJ databases">
        <title>Bradyrhizobium hipponensis sp. nov., a rhizobium isolated from a Lupinus angustifolius root nodule in Tunisia.</title>
        <authorList>
            <person name="Off K."/>
            <person name="Rejili M."/>
            <person name="Mars M."/>
            <person name="Brachmann A."/>
            <person name="Marin M."/>
        </authorList>
    </citation>
    <scope>NUCLEOTIDE SEQUENCE [LARGE SCALE GENOMIC DNA]</scope>
    <source>
        <strain evidence="2">aSej3</strain>
    </source>
</reference>
<sequence>MARTVLEIGPGALSEYYEWLKGAANGDVLVYWQGDLQFDRQVVVPESDVLRSAERTRVQALNFVADRVLADSKDGLLHLTQQRIGTNLFEYRATRRRVLGGKPVATQKPTLVPA</sequence>
<protein>
    <submittedName>
        <fullName evidence="1">Uncharacterized protein</fullName>
    </submittedName>
</protein>
<comment type="caution">
    <text evidence="1">The sequence shown here is derived from an EMBL/GenBank/DDBJ whole genome shotgun (WGS) entry which is preliminary data.</text>
</comment>
<accession>A0A5S4YM37</accession>
<proteinExistence type="predicted"/>
<dbReference type="AlphaFoldDB" id="A0A5S4YM37"/>
<dbReference type="EMBL" id="VSTH01000051">
    <property type="protein sequence ID" value="TYO65430.1"/>
    <property type="molecule type" value="Genomic_DNA"/>
</dbReference>